<organism evidence="3 4">
    <name type="scientific">Neobacillus mesonae</name>
    <dbReference type="NCBI Taxonomy" id="1193713"/>
    <lineage>
        <taxon>Bacteria</taxon>
        <taxon>Bacillati</taxon>
        <taxon>Bacillota</taxon>
        <taxon>Bacilli</taxon>
        <taxon>Bacillales</taxon>
        <taxon>Bacillaceae</taxon>
        <taxon>Neobacillus</taxon>
    </lineage>
</organism>
<dbReference type="InterPro" id="IPR039564">
    <property type="entry name" value="Peptidase_C39-like"/>
</dbReference>
<dbReference type="OrthoDB" id="1164310at2"/>
<dbReference type="InterPro" id="IPR045155">
    <property type="entry name" value="Beta-lactam_cat"/>
</dbReference>
<name>A0A3T0I3W2_9BACI</name>
<protein>
    <submittedName>
        <fullName evidence="3">Uncharacterized protein</fullName>
    </submittedName>
</protein>
<evidence type="ECO:0000313" key="4">
    <source>
        <dbReference type="Proteomes" id="UP000282892"/>
    </source>
</evidence>
<dbReference type="STRING" id="1193713.GCA_001636315_01618"/>
<dbReference type="Gene3D" id="3.40.710.10">
    <property type="entry name" value="DD-peptidase/beta-lactamase superfamily"/>
    <property type="match status" value="1"/>
</dbReference>
<evidence type="ECO:0000313" key="3">
    <source>
        <dbReference type="EMBL" id="AZU64003.1"/>
    </source>
</evidence>
<dbReference type="Gene3D" id="3.90.70.10">
    <property type="entry name" value="Cysteine proteinases"/>
    <property type="match status" value="1"/>
</dbReference>
<dbReference type="SUPFAM" id="SSF56601">
    <property type="entry name" value="beta-lactamase/transpeptidase-like"/>
    <property type="match status" value="1"/>
</dbReference>
<dbReference type="Proteomes" id="UP000282892">
    <property type="component" value="Chromosome"/>
</dbReference>
<accession>A0A3T0I3W2</accession>
<reference evidence="3 4" key="1">
    <citation type="submission" date="2017-07" db="EMBL/GenBank/DDBJ databases">
        <title>The complete genome sequence of Bacillus mesonae strain H20-5, an efficient strain improving plant abiotic stress resistance.</title>
        <authorList>
            <person name="Kim S.Y."/>
            <person name="Song H."/>
            <person name="Sang M.K."/>
            <person name="Weon H.-Y."/>
            <person name="Song J."/>
        </authorList>
    </citation>
    <scope>NUCLEOTIDE SEQUENCE [LARGE SCALE GENOMIC DNA]</scope>
    <source>
        <strain evidence="3 4">H20-5</strain>
    </source>
</reference>
<dbReference type="Pfam" id="PF13529">
    <property type="entry name" value="Peptidase_C39_2"/>
    <property type="match status" value="1"/>
</dbReference>
<keyword evidence="4" id="KW-1185">Reference proteome</keyword>
<dbReference type="InterPro" id="IPR012338">
    <property type="entry name" value="Beta-lactam/transpept-like"/>
</dbReference>
<dbReference type="EMBL" id="CP022572">
    <property type="protein sequence ID" value="AZU64003.1"/>
    <property type="molecule type" value="Genomic_DNA"/>
</dbReference>
<sequence length="587" mass="66235">MLKRVVKLVKVGYVFKGIIVIFLMVSLILPSLGSRAEAASSSSFSTKLSTELKNYIKKSGGTVTLQYKDITTGEVFQLNGKTSGRAASTIKLPLALYIMEQASIGKINLNKKLKYKSYHYYGGSGIIQKKKVGTYFTIRELVKYAMVYSDNIAFIMLKEYVGQAKFIKYMKSLGGQYAYPNGRNLTSANDLTIYANKLYQFSKKSPYGQELAGYLKKTVYNTTIPRGIKGVPIAHKVGMIPADRIYNDAAVVYDQKPFVLAIMTRNISYEKSQKVIAGVAAIVYKHHKTKTAHKPIETKGITKLSTNSQIENGYEKIYSASKLIKINKLYPSSKKIQYSFELNSDQTLKHGVKLDKNTQKVTRHYEYYPKTVFDKRTENIRFIFNVNSSGYISKVSEREKGSKRVLGTISYKPKTVYGKHSNRVTGKVLNVPLINQRPELPTGCEITAVTMMLQYKGAKVNKVSLAKEMPRHSSNPNYGYVGNPFTKRGWTIYPPALMGLVKKYAGSSVNLTGKSNATIEKQLYNNKPIMVLVSPMHGFTVHALVLTGYDQNYYYFNDCWTGKKNVKISKKEFNRIWGNQKKRAISY</sequence>
<dbReference type="GO" id="GO:0008800">
    <property type="term" value="F:beta-lactamase activity"/>
    <property type="evidence" value="ECO:0007669"/>
    <property type="project" value="InterPro"/>
</dbReference>
<proteinExistence type="predicted"/>
<dbReference type="PANTHER" id="PTHR37806">
    <property type="entry name" value="LMO0724 PROTEIN"/>
    <property type="match status" value="1"/>
</dbReference>
<dbReference type="KEGG" id="nmk:CHR53_23620"/>
<feature type="domain" description="Beta-lactamase class A catalytic" evidence="1">
    <location>
        <begin position="66"/>
        <end position="264"/>
    </location>
</feature>
<dbReference type="AlphaFoldDB" id="A0A3T0I3W2"/>
<evidence type="ECO:0000259" key="2">
    <source>
        <dbReference type="Pfam" id="PF13529"/>
    </source>
</evidence>
<feature type="domain" description="Peptidase C39-like" evidence="2">
    <location>
        <begin position="429"/>
        <end position="560"/>
    </location>
</feature>
<dbReference type="Pfam" id="PF13354">
    <property type="entry name" value="Beta-lactamase2"/>
    <property type="match status" value="1"/>
</dbReference>
<evidence type="ECO:0000259" key="1">
    <source>
        <dbReference type="Pfam" id="PF13354"/>
    </source>
</evidence>
<dbReference type="GO" id="GO:0030655">
    <property type="term" value="P:beta-lactam antibiotic catabolic process"/>
    <property type="evidence" value="ECO:0007669"/>
    <property type="project" value="InterPro"/>
</dbReference>
<dbReference type="PANTHER" id="PTHR37806:SF1">
    <property type="entry name" value="PEPTIDASE C39-LIKE DOMAIN-CONTAINING PROTEIN"/>
    <property type="match status" value="1"/>
</dbReference>
<gene>
    <name evidence="3" type="ORF">CHR53_23620</name>
</gene>